<dbReference type="Gene3D" id="3.30.420.10">
    <property type="entry name" value="Ribonuclease H-like superfamily/Ribonuclease H"/>
    <property type="match status" value="1"/>
</dbReference>
<dbReference type="Gene3D" id="1.10.340.70">
    <property type="match status" value="1"/>
</dbReference>
<dbReference type="InterPro" id="IPR041588">
    <property type="entry name" value="Integrase_H2C2"/>
</dbReference>
<dbReference type="Pfam" id="PF24626">
    <property type="entry name" value="SH3_Tf2-1"/>
    <property type="match status" value="1"/>
</dbReference>
<evidence type="ECO:0000256" key="3">
    <source>
        <dbReference type="ARBA" id="ARBA00022750"/>
    </source>
</evidence>
<keyword evidence="6" id="KW-0229">DNA integration</keyword>
<evidence type="ECO:0000256" key="8">
    <source>
        <dbReference type="ARBA" id="ARBA00022932"/>
    </source>
</evidence>
<evidence type="ECO:0000256" key="5">
    <source>
        <dbReference type="ARBA" id="ARBA00022842"/>
    </source>
</evidence>
<evidence type="ECO:0000256" key="2">
    <source>
        <dbReference type="ARBA" id="ARBA00022723"/>
    </source>
</evidence>
<dbReference type="GO" id="GO:0003964">
    <property type="term" value="F:RNA-directed DNA polymerase activity"/>
    <property type="evidence" value="ECO:0007669"/>
    <property type="project" value="UniProtKB-KW"/>
</dbReference>
<dbReference type="InterPro" id="IPR050951">
    <property type="entry name" value="Retrovirus_Pol_polyprotein"/>
</dbReference>
<dbReference type="GO" id="GO:0006508">
    <property type="term" value="P:proteolysis"/>
    <property type="evidence" value="ECO:0007669"/>
    <property type="project" value="UniProtKB-KW"/>
</dbReference>
<evidence type="ECO:0000256" key="9">
    <source>
        <dbReference type="ARBA" id="ARBA00023125"/>
    </source>
</evidence>
<dbReference type="GO" id="GO:0003887">
    <property type="term" value="F:DNA-directed DNA polymerase activity"/>
    <property type="evidence" value="ECO:0007669"/>
    <property type="project" value="UniProtKB-KW"/>
</dbReference>
<keyword evidence="8" id="KW-0808">Transferase</keyword>
<dbReference type="GO" id="GO:0046872">
    <property type="term" value="F:metal ion binding"/>
    <property type="evidence" value="ECO:0007669"/>
    <property type="project" value="UniProtKB-KW"/>
</dbReference>
<reference evidence="13" key="1">
    <citation type="submission" date="2021-07" db="EMBL/GenBank/DDBJ databases">
        <title>Genome Resource of American Ginseng Black Spot Pathogen Alternaria panax.</title>
        <authorList>
            <person name="Qiu C."/>
            <person name="Wang W."/>
            <person name="Liu Z."/>
        </authorList>
    </citation>
    <scope>NUCLEOTIDE SEQUENCE</scope>
    <source>
        <strain evidence="13">BNCC115425</strain>
    </source>
</reference>
<accession>A0AAD4NR15</accession>
<dbReference type="EMBL" id="JAANER010000003">
    <property type="protein sequence ID" value="KAG9192247.1"/>
    <property type="molecule type" value="Genomic_DNA"/>
</dbReference>
<keyword evidence="7" id="KW-0695">RNA-directed DNA polymerase</keyword>
<evidence type="ECO:0000313" key="13">
    <source>
        <dbReference type="EMBL" id="KAG9192247.1"/>
    </source>
</evidence>
<dbReference type="InterPro" id="IPR056924">
    <property type="entry name" value="SH3_Tf2-1"/>
</dbReference>
<keyword evidence="4" id="KW-0378">Hydrolase</keyword>
<evidence type="ECO:0000256" key="1">
    <source>
        <dbReference type="ARBA" id="ARBA00022670"/>
    </source>
</evidence>
<keyword evidence="8" id="KW-0548">Nucleotidyltransferase</keyword>
<gene>
    <name evidence="13" type="ORF">G6011_10981</name>
</gene>
<dbReference type="AlphaFoldDB" id="A0AAD4NR15"/>
<evidence type="ECO:0000259" key="12">
    <source>
        <dbReference type="Pfam" id="PF24626"/>
    </source>
</evidence>
<keyword evidence="1" id="KW-0645">Protease</keyword>
<proteinExistence type="predicted"/>
<keyword evidence="10" id="KW-0233">DNA recombination</keyword>
<keyword evidence="3" id="KW-0064">Aspartyl protease</keyword>
<keyword evidence="9" id="KW-0238">DNA-binding</keyword>
<sequence>MLAQFDFKITHRARTLNRAADTLSRRSDLREESHREPHKAMFRKMPNGTLRYNQPELARIAKVAEKFKPDENGSNKLLQDEREYRDMIRGNRTYIPLHLRTNLIKKLHKSLEYGHTSLEEIVRRLAKVFAIPRLRAKVQDVLGNCLACHQNKPKRHKPYSLLQPLPPPTRPWSSVTIDFIVKLPKSLEPGSRRLCDTILVIVYQHTKGAKFVPTEETITADKCAYEVSKALISEHGIPKEFITDPYNGTRSATTKYSLHYANYGYKPVTHRDPKDIESIAVSADDKARLIRKLHEELSKNIAHRNLTTAKAANKQRIKGPTFKKGDKVFLSRQNLKTKRPSKKLDNLQVGPFKVLEEIGKVNYKLQLPPGMRIHPVFHKKLLERAPPDAELATNIELEDDEYEVEEIRDLQKISHQ</sequence>
<dbReference type="GO" id="GO:0006310">
    <property type="term" value="P:DNA recombination"/>
    <property type="evidence" value="ECO:0007669"/>
    <property type="project" value="UniProtKB-KW"/>
</dbReference>
<organism evidence="13 14">
    <name type="scientific">Alternaria panax</name>
    <dbReference type="NCBI Taxonomy" id="48097"/>
    <lineage>
        <taxon>Eukaryota</taxon>
        <taxon>Fungi</taxon>
        <taxon>Dikarya</taxon>
        <taxon>Ascomycota</taxon>
        <taxon>Pezizomycotina</taxon>
        <taxon>Dothideomycetes</taxon>
        <taxon>Pleosporomycetidae</taxon>
        <taxon>Pleosporales</taxon>
        <taxon>Pleosporineae</taxon>
        <taxon>Pleosporaceae</taxon>
        <taxon>Alternaria</taxon>
        <taxon>Alternaria sect. Panax</taxon>
    </lineage>
</organism>
<dbReference type="PANTHER" id="PTHR37984">
    <property type="entry name" value="PROTEIN CBG26694"/>
    <property type="match status" value="1"/>
</dbReference>
<keyword evidence="8" id="KW-0239">DNA-directed DNA polymerase</keyword>
<dbReference type="InterPro" id="IPR036397">
    <property type="entry name" value="RNaseH_sf"/>
</dbReference>
<comment type="caution">
    <text evidence="13">The sequence shown here is derived from an EMBL/GenBank/DDBJ whole genome shotgun (WGS) entry which is preliminary data.</text>
</comment>
<feature type="domain" description="Integrase zinc-binding" evidence="11">
    <location>
        <begin position="95"/>
        <end position="154"/>
    </location>
</feature>
<dbReference type="Proteomes" id="UP001199106">
    <property type="component" value="Unassembled WGS sequence"/>
</dbReference>
<evidence type="ECO:0000256" key="7">
    <source>
        <dbReference type="ARBA" id="ARBA00022918"/>
    </source>
</evidence>
<keyword evidence="14" id="KW-1185">Reference proteome</keyword>
<evidence type="ECO:0000256" key="10">
    <source>
        <dbReference type="ARBA" id="ARBA00023172"/>
    </source>
</evidence>
<dbReference type="GO" id="GO:0003677">
    <property type="term" value="F:DNA binding"/>
    <property type="evidence" value="ECO:0007669"/>
    <property type="project" value="UniProtKB-KW"/>
</dbReference>
<dbReference type="GO" id="GO:0004190">
    <property type="term" value="F:aspartic-type endopeptidase activity"/>
    <property type="evidence" value="ECO:0007669"/>
    <property type="project" value="UniProtKB-KW"/>
</dbReference>
<dbReference type="PANTHER" id="PTHR37984:SF5">
    <property type="entry name" value="PROTEIN NYNRIN-LIKE"/>
    <property type="match status" value="1"/>
</dbReference>
<protein>
    <recommendedName>
        <fullName evidence="15">Integrase zinc-binding domain-containing protein</fullName>
    </recommendedName>
</protein>
<evidence type="ECO:0000256" key="4">
    <source>
        <dbReference type="ARBA" id="ARBA00022801"/>
    </source>
</evidence>
<evidence type="ECO:0008006" key="15">
    <source>
        <dbReference type="Google" id="ProtNLM"/>
    </source>
</evidence>
<evidence type="ECO:0000259" key="11">
    <source>
        <dbReference type="Pfam" id="PF17921"/>
    </source>
</evidence>
<evidence type="ECO:0000256" key="6">
    <source>
        <dbReference type="ARBA" id="ARBA00022908"/>
    </source>
</evidence>
<keyword evidence="5" id="KW-0460">Magnesium</keyword>
<name>A0AAD4NR15_9PLEO</name>
<keyword evidence="2" id="KW-0479">Metal-binding</keyword>
<evidence type="ECO:0000313" key="14">
    <source>
        <dbReference type="Proteomes" id="UP001199106"/>
    </source>
</evidence>
<dbReference type="GO" id="GO:0015074">
    <property type="term" value="P:DNA integration"/>
    <property type="evidence" value="ECO:0007669"/>
    <property type="project" value="UniProtKB-KW"/>
</dbReference>
<dbReference type="Pfam" id="PF17921">
    <property type="entry name" value="Integrase_H2C2"/>
    <property type="match status" value="1"/>
</dbReference>
<feature type="domain" description="Tf2-1-like SH3-like" evidence="12">
    <location>
        <begin position="325"/>
        <end position="384"/>
    </location>
</feature>